<feature type="signal peptide" evidence="1">
    <location>
        <begin position="1"/>
        <end position="26"/>
    </location>
</feature>
<evidence type="ECO:0000313" key="2">
    <source>
        <dbReference type="EMBL" id="PBK67151.1"/>
    </source>
</evidence>
<dbReference type="PROSITE" id="PS51257">
    <property type="entry name" value="PROKAR_LIPOPROTEIN"/>
    <property type="match status" value="1"/>
</dbReference>
<protein>
    <recommendedName>
        <fullName evidence="4">Secreted protein</fullName>
    </recommendedName>
</protein>
<sequence>MIRSCARGVSLLRIFNLSSVPTTVLTFSCDVRRQRRCEDHRGAVEHGRIVRPSTVGESFMTTVPTSQELINDGCPWRVIRVAFLREGLQVHAVPIQAQNRGICSSRSTEAKEASFH</sequence>
<accession>A0A2H3B8E9</accession>
<keyword evidence="3" id="KW-1185">Reference proteome</keyword>
<feature type="chain" id="PRO_5013648619" description="Secreted protein" evidence="1">
    <location>
        <begin position="27"/>
        <end position="116"/>
    </location>
</feature>
<evidence type="ECO:0000256" key="1">
    <source>
        <dbReference type="SAM" id="SignalP"/>
    </source>
</evidence>
<gene>
    <name evidence="2" type="ORF">ARMSODRAFT_320724</name>
</gene>
<dbReference type="Proteomes" id="UP000218334">
    <property type="component" value="Unassembled WGS sequence"/>
</dbReference>
<proteinExistence type="predicted"/>
<organism evidence="2 3">
    <name type="scientific">Armillaria solidipes</name>
    <dbReference type="NCBI Taxonomy" id="1076256"/>
    <lineage>
        <taxon>Eukaryota</taxon>
        <taxon>Fungi</taxon>
        <taxon>Dikarya</taxon>
        <taxon>Basidiomycota</taxon>
        <taxon>Agaricomycotina</taxon>
        <taxon>Agaricomycetes</taxon>
        <taxon>Agaricomycetidae</taxon>
        <taxon>Agaricales</taxon>
        <taxon>Marasmiineae</taxon>
        <taxon>Physalacriaceae</taxon>
        <taxon>Armillaria</taxon>
    </lineage>
</organism>
<reference evidence="3" key="1">
    <citation type="journal article" date="2017" name="Nat. Ecol. Evol.">
        <title>Genome expansion and lineage-specific genetic innovations in the forest pathogenic fungi Armillaria.</title>
        <authorList>
            <person name="Sipos G."/>
            <person name="Prasanna A.N."/>
            <person name="Walter M.C."/>
            <person name="O'Connor E."/>
            <person name="Balint B."/>
            <person name="Krizsan K."/>
            <person name="Kiss B."/>
            <person name="Hess J."/>
            <person name="Varga T."/>
            <person name="Slot J."/>
            <person name="Riley R."/>
            <person name="Boka B."/>
            <person name="Rigling D."/>
            <person name="Barry K."/>
            <person name="Lee J."/>
            <person name="Mihaltcheva S."/>
            <person name="LaButti K."/>
            <person name="Lipzen A."/>
            <person name="Waldron R."/>
            <person name="Moloney N.M."/>
            <person name="Sperisen C."/>
            <person name="Kredics L."/>
            <person name="Vagvoelgyi C."/>
            <person name="Patrignani A."/>
            <person name="Fitzpatrick D."/>
            <person name="Nagy I."/>
            <person name="Doyle S."/>
            <person name="Anderson J.B."/>
            <person name="Grigoriev I.V."/>
            <person name="Gueldener U."/>
            <person name="Muensterkoetter M."/>
            <person name="Nagy L.G."/>
        </authorList>
    </citation>
    <scope>NUCLEOTIDE SEQUENCE [LARGE SCALE GENOMIC DNA]</scope>
    <source>
        <strain evidence="3">28-4</strain>
    </source>
</reference>
<keyword evidence="1" id="KW-0732">Signal</keyword>
<evidence type="ECO:0000313" key="3">
    <source>
        <dbReference type="Proteomes" id="UP000218334"/>
    </source>
</evidence>
<evidence type="ECO:0008006" key="4">
    <source>
        <dbReference type="Google" id="ProtNLM"/>
    </source>
</evidence>
<dbReference type="EMBL" id="KZ293437">
    <property type="protein sequence ID" value="PBK67151.1"/>
    <property type="molecule type" value="Genomic_DNA"/>
</dbReference>
<dbReference type="AlphaFoldDB" id="A0A2H3B8E9"/>
<name>A0A2H3B8E9_9AGAR</name>